<reference evidence="2 3" key="1">
    <citation type="journal article" date="2019" name="Genome Biol. Evol.">
        <title>Insights into the evolution of the New World diploid cottons (Gossypium, subgenus Houzingenia) based on genome sequencing.</title>
        <authorList>
            <person name="Grover C.E."/>
            <person name="Arick M.A. 2nd"/>
            <person name="Thrash A."/>
            <person name="Conover J.L."/>
            <person name="Sanders W.S."/>
            <person name="Peterson D.G."/>
            <person name="Frelichowski J.E."/>
            <person name="Scheffler J.A."/>
            <person name="Scheffler B.E."/>
            <person name="Wendel J.F."/>
        </authorList>
    </citation>
    <scope>NUCLEOTIDE SEQUENCE [LARGE SCALE GENOMIC DNA]</scope>
    <source>
        <strain evidence="2">27</strain>
        <tissue evidence="2">Leaf</tissue>
    </source>
</reference>
<protein>
    <submittedName>
        <fullName evidence="2">Uncharacterized protein</fullName>
    </submittedName>
</protein>
<dbReference type="Proteomes" id="UP000593561">
    <property type="component" value="Unassembled WGS sequence"/>
</dbReference>
<proteinExistence type="predicted"/>
<feature type="region of interest" description="Disordered" evidence="1">
    <location>
        <begin position="21"/>
        <end position="45"/>
    </location>
</feature>
<evidence type="ECO:0000313" key="3">
    <source>
        <dbReference type="Proteomes" id="UP000593561"/>
    </source>
</evidence>
<evidence type="ECO:0000313" key="2">
    <source>
        <dbReference type="EMBL" id="MBA0628523.1"/>
    </source>
</evidence>
<accession>A0A7J8SRI2</accession>
<dbReference type="AlphaFoldDB" id="A0A7J8SRI2"/>
<comment type="caution">
    <text evidence="2">The sequence shown here is derived from an EMBL/GenBank/DDBJ whole genome shotgun (WGS) entry which is preliminary data.</text>
</comment>
<gene>
    <name evidence="2" type="ORF">Godav_023241</name>
</gene>
<organism evidence="2 3">
    <name type="scientific">Gossypium davidsonii</name>
    <name type="common">Davidson's cotton</name>
    <name type="synonym">Gossypium klotzschianum subsp. davidsonii</name>
    <dbReference type="NCBI Taxonomy" id="34287"/>
    <lineage>
        <taxon>Eukaryota</taxon>
        <taxon>Viridiplantae</taxon>
        <taxon>Streptophyta</taxon>
        <taxon>Embryophyta</taxon>
        <taxon>Tracheophyta</taxon>
        <taxon>Spermatophyta</taxon>
        <taxon>Magnoliopsida</taxon>
        <taxon>eudicotyledons</taxon>
        <taxon>Gunneridae</taxon>
        <taxon>Pentapetalae</taxon>
        <taxon>rosids</taxon>
        <taxon>malvids</taxon>
        <taxon>Malvales</taxon>
        <taxon>Malvaceae</taxon>
        <taxon>Malvoideae</taxon>
        <taxon>Gossypium</taxon>
    </lineage>
</organism>
<name>A0A7J8SRI2_GOSDV</name>
<evidence type="ECO:0000256" key="1">
    <source>
        <dbReference type="SAM" id="MobiDB-lite"/>
    </source>
</evidence>
<dbReference type="EMBL" id="JABFAC010000011">
    <property type="protein sequence ID" value="MBA0628523.1"/>
    <property type="molecule type" value="Genomic_DNA"/>
</dbReference>
<sequence length="74" mass="8746">MEEGEEGTKKRKLKGIFETEEVGESEEERNIKIETISKGGGANQKQWTEEDTFLTFFRRKRWIQAKSTKQKSYE</sequence>
<keyword evidence="3" id="KW-1185">Reference proteome</keyword>